<keyword evidence="1" id="KW-0614">Plasmid</keyword>
<accession>W0M0I9</accession>
<organism evidence="1">
    <name type="scientific">Aliarcobacter butzleri</name>
    <dbReference type="NCBI Taxonomy" id="28197"/>
    <lineage>
        <taxon>Bacteria</taxon>
        <taxon>Pseudomonadati</taxon>
        <taxon>Campylobacterota</taxon>
        <taxon>Epsilonproteobacteria</taxon>
        <taxon>Campylobacterales</taxon>
        <taxon>Arcobacteraceae</taxon>
        <taxon>Aliarcobacter</taxon>
    </lineage>
</organism>
<dbReference type="EMBL" id="KF740630">
    <property type="protein sequence ID" value="AHG28745.1"/>
    <property type="molecule type" value="Genomic_DNA"/>
</dbReference>
<name>W0M0I9_9BACT</name>
<dbReference type="AlphaFoldDB" id="W0M0I9"/>
<evidence type="ECO:0000313" key="1">
    <source>
        <dbReference type="EMBL" id="AHG28745.1"/>
    </source>
</evidence>
<protein>
    <submittedName>
        <fullName evidence="1">Uncharacterized protein</fullName>
    </submittedName>
</protein>
<reference evidence="1" key="1">
    <citation type="journal article" date="2014" name="PLoS ONE">
        <title>Presence and analysis of plasmids in human and animal associated arcobacter species.</title>
        <authorList>
            <person name="Douidah L."/>
            <person name="De Zutter L."/>
            <person name="Van Nieuwerburgh F."/>
            <person name="Deforce D."/>
            <person name="Ingmer H."/>
            <person name="Vandenberg O."/>
            <person name="Van den Abeele A.M."/>
            <person name="Houf K."/>
        </authorList>
    </citation>
    <scope>NUCLEOTIDE SEQUENCE</scope>
    <source>
        <strain evidence="1">AC1119</strain>
        <plasmid evidence="1">AB-1119-LD</plasmid>
    </source>
</reference>
<geneLocation type="plasmid" evidence="1">
    <name>AB-1119-LD</name>
</geneLocation>
<proteinExistence type="predicted"/>
<sequence length="121" mass="14504">MKQNINTNLQYLLIKQKLQKMNIPNFSSQKGEINYIAKARITIDLNTYIYIFEFEDETILGLICWNGDLKKGDLEYFELKSLKRKIPFFIELEEVEIPLDEIEKELRLIIHNNQQMMDNLF</sequence>